<accession>A0A3M2LNR9</accession>
<reference evidence="1 2" key="1">
    <citation type="submission" date="2018-10" db="EMBL/GenBank/DDBJ databases">
        <title>Isolation from soil.</title>
        <authorList>
            <person name="Hu J."/>
        </authorList>
    </citation>
    <scope>NUCLEOTIDE SEQUENCE [LARGE SCALE GENOMIC DNA]</scope>
    <source>
        <strain evidence="1 2">NEAU-Ht49</strain>
    </source>
</reference>
<dbReference type="AlphaFoldDB" id="A0A3M2LNR9"/>
<evidence type="ECO:0000313" key="1">
    <source>
        <dbReference type="EMBL" id="RMI36448.1"/>
    </source>
</evidence>
<dbReference type="EMBL" id="RFFG01000136">
    <property type="protein sequence ID" value="RMI36448.1"/>
    <property type="molecule type" value="Genomic_DNA"/>
</dbReference>
<keyword evidence="2" id="KW-1185">Reference proteome</keyword>
<dbReference type="InterPro" id="IPR027417">
    <property type="entry name" value="P-loop_NTPase"/>
</dbReference>
<sequence>MRPVVFLHVGAPKSGTTYLQNVLWANRDALREQGVLYPGADPAAHVRAAFDLRGAFFDGDRDPHVEGAWSRLVDEIRDWSGGVAIISQELFGAAFPDHVQRAFSDLSFADIRLLCTARDLARQIPAHWQEDVKNRMSLTFAEYVEGLGEPDVPRGVSWQWIREFWRTQDLPGMLRRWGAGAEVPAGDVRVVTVPPSGAAPDLLFRRFCEATGIDASRCDTSGVFGNPSLGRAETAFVRRLNEVTRDEVSWAVHDNFVKHRLAQDLLVRRPGATRIRLPERFLPWTRERSEGMVAELRAAGYRVAGDLADLVPTVSGDGTSDPDLVPAEQVLDVALDSVAELLRTLLDREAAGAEPVELGDLRGDVARMNSDAAHLLAVSTPFGTVAAAPVKWAVRGMSERNASVMRARVAYWHYVERRRERRGQER</sequence>
<name>A0A3M2LNR9_9ACTN</name>
<evidence type="ECO:0000313" key="2">
    <source>
        <dbReference type="Proteomes" id="UP000282674"/>
    </source>
</evidence>
<protein>
    <recommendedName>
        <fullName evidence="3">Sulfotransferase family protein</fullName>
    </recommendedName>
</protein>
<gene>
    <name evidence="1" type="ORF">EBO15_38600</name>
</gene>
<dbReference type="RefSeq" id="WP_122199422.1">
    <property type="nucleotide sequence ID" value="NZ_JBHSKC010000014.1"/>
</dbReference>
<dbReference type="SUPFAM" id="SSF52540">
    <property type="entry name" value="P-loop containing nucleoside triphosphate hydrolases"/>
    <property type="match status" value="1"/>
</dbReference>
<organism evidence="1 2">
    <name type="scientific">Actinomadura harenae</name>
    <dbReference type="NCBI Taxonomy" id="2483351"/>
    <lineage>
        <taxon>Bacteria</taxon>
        <taxon>Bacillati</taxon>
        <taxon>Actinomycetota</taxon>
        <taxon>Actinomycetes</taxon>
        <taxon>Streptosporangiales</taxon>
        <taxon>Thermomonosporaceae</taxon>
        <taxon>Actinomadura</taxon>
    </lineage>
</organism>
<dbReference type="Proteomes" id="UP000282674">
    <property type="component" value="Unassembled WGS sequence"/>
</dbReference>
<comment type="caution">
    <text evidence="1">The sequence shown here is derived from an EMBL/GenBank/DDBJ whole genome shotgun (WGS) entry which is preliminary data.</text>
</comment>
<dbReference type="OrthoDB" id="5144031at2"/>
<dbReference type="Gene3D" id="3.40.50.300">
    <property type="entry name" value="P-loop containing nucleotide triphosphate hydrolases"/>
    <property type="match status" value="1"/>
</dbReference>
<proteinExistence type="predicted"/>
<evidence type="ECO:0008006" key="3">
    <source>
        <dbReference type="Google" id="ProtNLM"/>
    </source>
</evidence>